<dbReference type="Gene3D" id="1.10.3210.30">
    <property type="match status" value="1"/>
</dbReference>
<sequence length="778" mass="89658">MELYAKSIEKRLTQDTKAKLLRQLEESMEIFTSAEDAEICKLLQKYKESLQQESFRAEQKTLRKHLEETVRCAENFFQIYGDYFEEKHKQLILDACRMHDIGKANYIFQTIVNSDLKKEKQKQIPHGFLSAMVLSKKEYLKQHPLCGPDDFSVLLTAVYYHHTRSDLFDAKAVQDYCRRFYLDAVREYFGDPDIALYLGNRNQLLFSEQTGREYIAIEEELWCEYMLVKGMLNKFDWTVSAGYADAEKTSDRNEKKLCGRIQTAIKQMRPAQQFMMQNTQRSVIMTAPTGSGKTEAALLWLNGEKGFYTLPLKVSSNAIYQRIREKYEYEDVALLHADSMNSYLKAAQELEDGYRNFEQAKLFSYPLTVCTVDQLFRFVYKALGTEIFAATLKYSKVVIDEMQSYSPRVVAALIFGLSEIKRMGGKFAIITATFPPVFEYFMKKSGLLEGTDYISGDFSGSASESRHRIRMAEGDFEWDFIKKEAGEKKILIICNTVSKAQQVYENLKKEGMEPGLLHSRFIRQHRTVLENRILSFSSDEGRAGIWVTTQIVEASLDIDFDILYTEMCTADSLLQRMGRCNRAGKKKTDEPNIIIYQNQSGRGTIYDATLYDRSVELLKHKDGELLSETDKIEYIKAVYDVNQIRKTSYFQQIEENLKHLKTLTAAEYDMKTAQKKFRGIQSICVMPDCVYEDNVRLIESIRSLLQMPHVQTGIRKLLKDKLAGMTLSLTVQYGIPDGIDKDTIAAFDIHRTGLRYEFDGVTGQGLILEKVQDEGLFL</sequence>
<dbReference type="InterPro" id="IPR014001">
    <property type="entry name" value="Helicase_ATP-bd"/>
</dbReference>
<dbReference type="SMART" id="SM00487">
    <property type="entry name" value="DEXDc"/>
    <property type="match status" value="1"/>
</dbReference>
<feature type="domain" description="Helicase C-terminal" evidence="10">
    <location>
        <begin position="475"/>
        <end position="633"/>
    </location>
</feature>
<dbReference type="GO" id="GO:0003724">
    <property type="term" value="F:RNA helicase activity"/>
    <property type="evidence" value="ECO:0007669"/>
    <property type="project" value="TreeGrafter"/>
</dbReference>
<evidence type="ECO:0000259" key="11">
    <source>
        <dbReference type="PROSITE" id="PS51643"/>
    </source>
</evidence>
<keyword evidence="6" id="KW-0378">Hydrolase</keyword>
<dbReference type="GO" id="GO:0016787">
    <property type="term" value="F:hydrolase activity"/>
    <property type="evidence" value="ECO:0007669"/>
    <property type="project" value="UniProtKB-KW"/>
</dbReference>
<evidence type="ECO:0000256" key="5">
    <source>
        <dbReference type="ARBA" id="ARBA00022741"/>
    </source>
</evidence>
<dbReference type="PROSITE" id="PS51194">
    <property type="entry name" value="HELICASE_CTER"/>
    <property type="match status" value="1"/>
</dbReference>
<dbReference type="InterPro" id="IPR038257">
    <property type="entry name" value="CRISPR-assoc_Cas3_HD_sf"/>
</dbReference>
<organism evidence="12 13">
    <name type="scientific">Eubacterium plexicaudatum ASF492</name>
    <dbReference type="NCBI Taxonomy" id="1235802"/>
    <lineage>
        <taxon>Bacteria</taxon>
        <taxon>Bacillati</taxon>
        <taxon>Bacillota</taxon>
        <taxon>Clostridia</taxon>
        <taxon>Eubacteriales</taxon>
        <taxon>Eubacteriaceae</taxon>
        <taxon>Eubacterium</taxon>
    </lineage>
</organism>
<comment type="similarity">
    <text evidence="2">In the central section; belongs to the CRISPR-associated helicase Cas3 family.</text>
</comment>
<dbReference type="GO" id="GO:0046872">
    <property type="term" value="F:metal ion binding"/>
    <property type="evidence" value="ECO:0007669"/>
    <property type="project" value="UniProtKB-KW"/>
</dbReference>
<dbReference type="Pfam" id="PF22590">
    <property type="entry name" value="Cas3-like_C_2"/>
    <property type="match status" value="1"/>
</dbReference>
<gene>
    <name evidence="12" type="ORF">C823_00639</name>
</gene>
<evidence type="ECO:0000256" key="9">
    <source>
        <dbReference type="ARBA" id="ARBA00023118"/>
    </source>
</evidence>
<dbReference type="EMBL" id="AQFT01000023">
    <property type="protein sequence ID" value="EMZ36272.1"/>
    <property type="molecule type" value="Genomic_DNA"/>
</dbReference>
<dbReference type="GO" id="GO:0003723">
    <property type="term" value="F:RNA binding"/>
    <property type="evidence" value="ECO:0007669"/>
    <property type="project" value="TreeGrafter"/>
</dbReference>
<dbReference type="GO" id="GO:0051607">
    <property type="term" value="P:defense response to virus"/>
    <property type="evidence" value="ECO:0007669"/>
    <property type="project" value="UniProtKB-KW"/>
</dbReference>
<keyword evidence="13" id="KW-1185">Reference proteome</keyword>
<dbReference type="Pfam" id="PF00270">
    <property type="entry name" value="DEAD"/>
    <property type="match status" value="1"/>
</dbReference>
<dbReference type="Proteomes" id="UP000012589">
    <property type="component" value="Unassembled WGS sequence"/>
</dbReference>
<evidence type="ECO:0000256" key="2">
    <source>
        <dbReference type="ARBA" id="ARBA00009046"/>
    </source>
</evidence>
<dbReference type="InterPro" id="IPR050547">
    <property type="entry name" value="DEAD_box_RNA_helicases"/>
</dbReference>
<keyword evidence="8" id="KW-0067">ATP-binding</keyword>
<evidence type="ECO:0000256" key="8">
    <source>
        <dbReference type="ARBA" id="ARBA00022840"/>
    </source>
</evidence>
<evidence type="ECO:0000256" key="1">
    <source>
        <dbReference type="ARBA" id="ARBA00006847"/>
    </source>
</evidence>
<name>N2B3U0_9FIRM</name>
<dbReference type="InterPro" id="IPR001650">
    <property type="entry name" value="Helicase_C-like"/>
</dbReference>
<evidence type="ECO:0000259" key="10">
    <source>
        <dbReference type="PROSITE" id="PS51194"/>
    </source>
</evidence>
<reference evidence="12 13" key="1">
    <citation type="journal article" date="2014" name="Genome Announc.">
        <title>Draft genome sequences of the altered schaedler flora, a defined bacterial community from gnotobiotic mice.</title>
        <authorList>
            <person name="Wannemuehler M.J."/>
            <person name="Overstreet A.M."/>
            <person name="Ward D.V."/>
            <person name="Phillips G.J."/>
        </authorList>
    </citation>
    <scope>NUCLEOTIDE SEQUENCE [LARGE SCALE GENOMIC DNA]</scope>
    <source>
        <strain evidence="12 13">ASF492</strain>
    </source>
</reference>
<dbReference type="HOGENOM" id="CLU_009347_0_0_9"/>
<evidence type="ECO:0000313" key="12">
    <source>
        <dbReference type="EMBL" id="EMZ36272.1"/>
    </source>
</evidence>
<comment type="similarity">
    <text evidence="1">In the N-terminal section; belongs to the CRISPR-associated nuclease Cas3-HD family.</text>
</comment>
<proteinExistence type="inferred from homology"/>
<dbReference type="InterPro" id="IPR027417">
    <property type="entry name" value="P-loop_NTPase"/>
</dbReference>
<evidence type="ECO:0000256" key="3">
    <source>
        <dbReference type="ARBA" id="ARBA00022722"/>
    </source>
</evidence>
<dbReference type="PROSITE" id="PS51643">
    <property type="entry name" value="HD_CAS3"/>
    <property type="match status" value="1"/>
</dbReference>
<accession>N2B3U0</accession>
<evidence type="ECO:0000313" key="13">
    <source>
        <dbReference type="Proteomes" id="UP000012589"/>
    </source>
</evidence>
<dbReference type="Gene3D" id="3.40.50.300">
    <property type="entry name" value="P-loop containing nucleotide triphosphate hydrolases"/>
    <property type="match status" value="2"/>
</dbReference>
<dbReference type="PANTHER" id="PTHR47963">
    <property type="entry name" value="DEAD-BOX ATP-DEPENDENT RNA HELICASE 47, MITOCHONDRIAL"/>
    <property type="match status" value="1"/>
</dbReference>
<dbReference type="InterPro" id="IPR054712">
    <property type="entry name" value="Cas3-like_dom"/>
</dbReference>
<dbReference type="PATRIC" id="fig|1235802.3.peg.674"/>
<dbReference type="SMART" id="SM00490">
    <property type="entry name" value="HELICc"/>
    <property type="match status" value="1"/>
</dbReference>
<dbReference type="Pfam" id="PF18019">
    <property type="entry name" value="Cas3_HD"/>
    <property type="match status" value="1"/>
</dbReference>
<dbReference type="STRING" id="1235802.C823_00639"/>
<dbReference type="AlphaFoldDB" id="N2B3U0"/>
<evidence type="ECO:0000256" key="6">
    <source>
        <dbReference type="ARBA" id="ARBA00022801"/>
    </source>
</evidence>
<dbReference type="CDD" id="cd09641">
    <property type="entry name" value="Cas3''_I"/>
    <property type="match status" value="1"/>
</dbReference>
<dbReference type="eggNOG" id="COG1203">
    <property type="taxonomic scope" value="Bacteria"/>
</dbReference>
<keyword evidence="9" id="KW-0051">Antiviral defense</keyword>
<evidence type="ECO:0000256" key="7">
    <source>
        <dbReference type="ARBA" id="ARBA00022806"/>
    </source>
</evidence>
<protein>
    <submittedName>
        <fullName evidence="12">CRISPR-associated helicase cas3</fullName>
    </submittedName>
</protein>
<dbReference type="InterPro" id="IPR006483">
    <property type="entry name" value="CRISPR-assoc_Cas3_HD"/>
</dbReference>
<evidence type="ECO:0000256" key="4">
    <source>
        <dbReference type="ARBA" id="ARBA00022723"/>
    </source>
</evidence>
<dbReference type="GO" id="GO:0004518">
    <property type="term" value="F:nuclease activity"/>
    <property type="evidence" value="ECO:0007669"/>
    <property type="project" value="UniProtKB-KW"/>
</dbReference>
<dbReference type="InterPro" id="IPR006474">
    <property type="entry name" value="Helicase_Cas3_CRISPR-ass_core"/>
</dbReference>
<keyword evidence="5" id="KW-0547">Nucleotide-binding</keyword>
<dbReference type="PANTHER" id="PTHR47963:SF9">
    <property type="entry name" value="CRISPR-ASSOCIATED ENDONUCLEASE_HELICASE CAS3"/>
    <property type="match status" value="1"/>
</dbReference>
<keyword evidence="7" id="KW-0347">Helicase</keyword>
<dbReference type="SUPFAM" id="SSF52540">
    <property type="entry name" value="P-loop containing nucleoside triphosphate hydrolases"/>
    <property type="match status" value="1"/>
</dbReference>
<dbReference type="NCBIfam" id="TIGR01596">
    <property type="entry name" value="cas3_HD"/>
    <property type="match status" value="1"/>
</dbReference>
<dbReference type="NCBIfam" id="TIGR01587">
    <property type="entry name" value="cas3_core"/>
    <property type="match status" value="1"/>
</dbReference>
<dbReference type="InterPro" id="IPR011545">
    <property type="entry name" value="DEAD/DEAH_box_helicase_dom"/>
</dbReference>
<comment type="caution">
    <text evidence="12">The sequence shown here is derived from an EMBL/GenBank/DDBJ whole genome shotgun (WGS) entry which is preliminary data.</text>
</comment>
<dbReference type="GO" id="GO:0005524">
    <property type="term" value="F:ATP binding"/>
    <property type="evidence" value="ECO:0007669"/>
    <property type="project" value="UniProtKB-KW"/>
</dbReference>
<feature type="domain" description="HD Cas3-type" evidence="11">
    <location>
        <begin position="55"/>
        <end position="238"/>
    </location>
</feature>
<dbReference type="OrthoDB" id="9810236at2"/>
<keyword evidence="3" id="KW-0540">Nuclease</keyword>
<keyword evidence="4" id="KW-0479">Metal-binding</keyword>
<dbReference type="SUPFAM" id="SSF109604">
    <property type="entry name" value="HD-domain/PDEase-like"/>
    <property type="match status" value="1"/>
</dbReference>